<gene>
    <name evidence="1" type="ORF">ENR47_00155</name>
</gene>
<proteinExistence type="predicted"/>
<dbReference type="EMBL" id="DSRD01000009">
    <property type="protein sequence ID" value="HGW92684.1"/>
    <property type="molecule type" value="Genomic_DNA"/>
</dbReference>
<name>A0A832GZ37_9CYAN</name>
<sequence>MTKFKLDHEQIARFFKELRKELKKSGFRLILGRFGQVDIYAPSGNKFGVCYLDIENYEYGFLAVYFVKNASTAVEERTLAEVHLKQTCDRFRLKEHLGDRSDSSTPPTSADAH</sequence>
<accession>A0A832GZ37</accession>
<evidence type="ECO:0000313" key="1">
    <source>
        <dbReference type="EMBL" id="HGW92684.1"/>
    </source>
</evidence>
<reference evidence="1" key="1">
    <citation type="journal article" date="2020" name="mSystems">
        <title>Genome- and Community-Level Interaction Insights into Carbon Utilization and Element Cycling Functions of Hydrothermarchaeota in Hydrothermal Sediment.</title>
        <authorList>
            <person name="Zhou Z."/>
            <person name="Liu Y."/>
            <person name="Xu W."/>
            <person name="Pan J."/>
            <person name="Luo Z.H."/>
            <person name="Li M."/>
        </authorList>
    </citation>
    <scope>NUCLEOTIDE SEQUENCE [LARGE SCALE GENOMIC DNA]</scope>
    <source>
        <strain evidence="1">SpSt-402</strain>
    </source>
</reference>
<comment type="caution">
    <text evidence="1">The sequence shown here is derived from an EMBL/GenBank/DDBJ whole genome shotgun (WGS) entry which is preliminary data.</text>
</comment>
<protein>
    <submittedName>
        <fullName evidence="1">Uncharacterized protein</fullName>
    </submittedName>
</protein>
<organism evidence="1">
    <name type="scientific">Oscillatoriales cyanobacterium SpSt-402</name>
    <dbReference type="NCBI Taxonomy" id="2282168"/>
    <lineage>
        <taxon>Bacteria</taxon>
        <taxon>Bacillati</taxon>
        <taxon>Cyanobacteriota</taxon>
        <taxon>Cyanophyceae</taxon>
        <taxon>Oscillatoriophycideae</taxon>
        <taxon>Oscillatoriales</taxon>
    </lineage>
</organism>
<dbReference type="AlphaFoldDB" id="A0A832GZ37"/>